<dbReference type="EMBL" id="LAZR01001891">
    <property type="protein sequence ID" value="KKN37486.1"/>
    <property type="molecule type" value="Genomic_DNA"/>
</dbReference>
<proteinExistence type="predicted"/>
<reference evidence="1" key="1">
    <citation type="journal article" date="2015" name="Nature">
        <title>Complex archaea that bridge the gap between prokaryotes and eukaryotes.</title>
        <authorList>
            <person name="Spang A."/>
            <person name="Saw J.H."/>
            <person name="Jorgensen S.L."/>
            <person name="Zaremba-Niedzwiedzka K."/>
            <person name="Martijn J."/>
            <person name="Lind A.E."/>
            <person name="van Eijk R."/>
            <person name="Schleper C."/>
            <person name="Guy L."/>
            <person name="Ettema T.J."/>
        </authorList>
    </citation>
    <scope>NUCLEOTIDE SEQUENCE</scope>
</reference>
<gene>
    <name evidence="1" type="ORF">LCGC14_0763050</name>
</gene>
<organism evidence="1">
    <name type="scientific">marine sediment metagenome</name>
    <dbReference type="NCBI Taxonomy" id="412755"/>
    <lineage>
        <taxon>unclassified sequences</taxon>
        <taxon>metagenomes</taxon>
        <taxon>ecological metagenomes</taxon>
    </lineage>
</organism>
<sequence>MRLIKHFAYCLLLPASIAMAEVPRQECLGRLTFDVPEEIEWATFHEKYVNRISKGGGHGFSEHVGGKGDLSAYDYHGLVIYVSDVVERSEFESAVRYRKGTGALYQDELRKDLETSKRILKQYQEGDYPEELVKDWKEGMKELKKNIPLAEVIEHGLDIPDAYFLGGQIAPTEAYLYRNQRVYYFSMGKADRNSAEYFKDLVSRFQPRALYEVPEGPGICMPYGFIADDGKTAYSIKNSLRFTSTPNVIFRIVTASAKDPWDTKPTIGTYNTDYRPGYDGSEWRKTKFIEPTYIGDRLAGMDGWLLEPKPDSGEQERAWFGLAHTGGTFSPMIAIQVFTFQQGTDDLTELTPPPERVLPRWKELSKTIRPMLE</sequence>
<dbReference type="AlphaFoldDB" id="A0A0F9SKL7"/>
<comment type="caution">
    <text evidence="1">The sequence shown here is derived from an EMBL/GenBank/DDBJ whole genome shotgun (WGS) entry which is preliminary data.</text>
</comment>
<evidence type="ECO:0000313" key="1">
    <source>
        <dbReference type="EMBL" id="KKN37486.1"/>
    </source>
</evidence>
<name>A0A0F9SKL7_9ZZZZ</name>
<protein>
    <submittedName>
        <fullName evidence="1">Uncharacterized protein</fullName>
    </submittedName>
</protein>
<accession>A0A0F9SKL7</accession>